<dbReference type="GO" id="GO:1990904">
    <property type="term" value="C:ribonucleoprotein complex"/>
    <property type="evidence" value="ECO:0007669"/>
    <property type="project" value="UniProtKB-KW"/>
</dbReference>
<feature type="compositionally biased region" description="Polar residues" evidence="3">
    <location>
        <begin position="16"/>
        <end position="31"/>
    </location>
</feature>
<evidence type="ECO:0000259" key="4">
    <source>
        <dbReference type="Pfam" id="PF01248"/>
    </source>
</evidence>
<feature type="region of interest" description="Disordered" evidence="3">
    <location>
        <begin position="167"/>
        <end position="191"/>
    </location>
</feature>
<feature type="compositionally biased region" description="Basic and acidic residues" evidence="3">
    <location>
        <begin position="173"/>
        <end position="191"/>
    </location>
</feature>
<dbReference type="RefSeq" id="XP_067918005.1">
    <property type="nucleotide sequence ID" value="XM_068070019.1"/>
</dbReference>
<comment type="caution">
    <text evidence="5">The sequence shown here is derived from an EMBL/GenBank/DDBJ whole genome shotgun (WGS) entry which is preliminary data.</text>
</comment>
<dbReference type="InterPro" id="IPR029064">
    <property type="entry name" value="Ribosomal_eL30-like_sf"/>
</dbReference>
<dbReference type="Pfam" id="PF01248">
    <property type="entry name" value="Ribosomal_L7Ae"/>
    <property type="match status" value="1"/>
</dbReference>
<keyword evidence="2" id="KW-0687">Ribonucleoprotein</keyword>
<dbReference type="InterPro" id="IPR018492">
    <property type="entry name" value="Ribosomal_eL8/Nhp2"/>
</dbReference>
<dbReference type="Gene3D" id="3.30.1330.30">
    <property type="match status" value="1"/>
</dbReference>
<dbReference type="GO" id="GO:0003723">
    <property type="term" value="F:RNA binding"/>
    <property type="evidence" value="ECO:0007669"/>
    <property type="project" value="InterPro"/>
</dbReference>
<feature type="domain" description="Ribosomal protein eL8/eL30/eS12/Gadd45" evidence="4">
    <location>
        <begin position="88"/>
        <end position="171"/>
    </location>
</feature>
<gene>
    <name evidence="5" type="ORF">CSUI_009910</name>
</gene>
<dbReference type="OrthoDB" id="5364946at2759"/>
<organism evidence="5 6">
    <name type="scientific">Cystoisospora suis</name>
    <dbReference type="NCBI Taxonomy" id="483139"/>
    <lineage>
        <taxon>Eukaryota</taxon>
        <taxon>Sar</taxon>
        <taxon>Alveolata</taxon>
        <taxon>Apicomplexa</taxon>
        <taxon>Conoidasida</taxon>
        <taxon>Coccidia</taxon>
        <taxon>Eucoccidiorida</taxon>
        <taxon>Eimeriorina</taxon>
        <taxon>Sarcocystidae</taxon>
        <taxon>Cystoisospora</taxon>
    </lineage>
</organism>
<evidence type="ECO:0000313" key="5">
    <source>
        <dbReference type="EMBL" id="PHJ16276.1"/>
    </source>
</evidence>
<evidence type="ECO:0000256" key="2">
    <source>
        <dbReference type="ARBA" id="ARBA00023274"/>
    </source>
</evidence>
<comment type="similarity">
    <text evidence="1">Belongs to the eukaryotic ribosomal protein eL8 family.</text>
</comment>
<dbReference type="Proteomes" id="UP000221165">
    <property type="component" value="Unassembled WGS sequence"/>
</dbReference>
<feature type="compositionally biased region" description="Basic and acidic residues" evidence="3">
    <location>
        <begin position="75"/>
        <end position="85"/>
    </location>
</feature>
<dbReference type="PANTHER" id="PTHR23105">
    <property type="entry name" value="RIBOSOMAL PROTEIN L7AE FAMILY MEMBER"/>
    <property type="match status" value="1"/>
</dbReference>
<dbReference type="SUPFAM" id="SSF55315">
    <property type="entry name" value="L30e-like"/>
    <property type="match status" value="1"/>
</dbReference>
<dbReference type="GeneID" id="94433230"/>
<dbReference type="VEuPathDB" id="ToxoDB:CSUI_009910"/>
<dbReference type="InterPro" id="IPR004038">
    <property type="entry name" value="Ribosomal_eL8/eL30/eS12/Gad45"/>
</dbReference>
<name>A0A2C6KIT9_9APIC</name>
<sequence length="211" mass="23369">MPDNMKAETEEVASSPRPSNHSVPTMPSQNGKLTYLSPIACPLLEGKALRRSLKLIQLAADRERAARGAASAAREGSKGEPENGKVKKKSSSYPKLLRRGVQEVTKCLRKGTKGVVLFASDVFPIEIIAHLPILCEEKDVVYAYLCSKKTLGHAFRSRRPASVVMVTPSEDGEGQRESQQETKATEEGGEEKFEDVYKKVHKMIRKSHPYF</sequence>
<dbReference type="EMBL" id="MIGC01006304">
    <property type="protein sequence ID" value="PHJ16276.1"/>
    <property type="molecule type" value="Genomic_DNA"/>
</dbReference>
<keyword evidence="5" id="KW-0689">Ribosomal protein</keyword>
<dbReference type="GO" id="GO:0005840">
    <property type="term" value="C:ribosome"/>
    <property type="evidence" value="ECO:0007669"/>
    <property type="project" value="UniProtKB-KW"/>
</dbReference>
<keyword evidence="6" id="KW-1185">Reference proteome</keyword>
<dbReference type="InterPro" id="IPR050257">
    <property type="entry name" value="eL8/uL1-like"/>
</dbReference>
<evidence type="ECO:0000256" key="1">
    <source>
        <dbReference type="ARBA" id="ARBA00007337"/>
    </source>
</evidence>
<evidence type="ECO:0000256" key="3">
    <source>
        <dbReference type="SAM" id="MobiDB-lite"/>
    </source>
</evidence>
<feature type="region of interest" description="Disordered" evidence="3">
    <location>
        <begin position="1"/>
        <end position="31"/>
    </location>
</feature>
<dbReference type="PRINTS" id="PR00881">
    <property type="entry name" value="L7ARS6FAMILY"/>
</dbReference>
<protein>
    <submittedName>
        <fullName evidence="5">60s ribosomal protein l7a</fullName>
    </submittedName>
</protein>
<evidence type="ECO:0000313" key="6">
    <source>
        <dbReference type="Proteomes" id="UP000221165"/>
    </source>
</evidence>
<dbReference type="AlphaFoldDB" id="A0A2C6KIT9"/>
<accession>A0A2C6KIT9</accession>
<proteinExistence type="inferred from homology"/>
<feature type="region of interest" description="Disordered" evidence="3">
    <location>
        <begin position="67"/>
        <end position="93"/>
    </location>
</feature>
<reference evidence="5 6" key="1">
    <citation type="journal article" date="2017" name="Int. J. Parasitol.">
        <title>The genome of the protozoan parasite Cystoisospora suis and a reverse vaccinology approach to identify vaccine candidates.</title>
        <authorList>
            <person name="Palmieri N."/>
            <person name="Shrestha A."/>
            <person name="Ruttkowski B."/>
            <person name="Beck T."/>
            <person name="Vogl C."/>
            <person name="Tomley F."/>
            <person name="Blake D.P."/>
            <person name="Joachim A."/>
        </authorList>
    </citation>
    <scope>NUCLEOTIDE SEQUENCE [LARGE SCALE GENOMIC DNA]</scope>
    <source>
        <strain evidence="5 6">Wien I</strain>
    </source>
</reference>